<dbReference type="Proteomes" id="UP000015241">
    <property type="component" value="Unassembled WGS sequence"/>
</dbReference>
<dbReference type="EMBL" id="KE504155">
    <property type="protein sequence ID" value="EPS99677.1"/>
    <property type="molecule type" value="Genomic_DNA"/>
</dbReference>
<feature type="region of interest" description="Disordered" evidence="1">
    <location>
        <begin position="148"/>
        <end position="196"/>
    </location>
</feature>
<feature type="region of interest" description="Disordered" evidence="1">
    <location>
        <begin position="375"/>
        <end position="395"/>
    </location>
</feature>
<protein>
    <submittedName>
        <fullName evidence="2">Uncharacterized protein</fullName>
    </submittedName>
</protein>
<dbReference type="HOGENOM" id="CLU_031472_0_0_1"/>
<gene>
    <name evidence="2" type="ORF">FOMPIDRAFT_88604</name>
</gene>
<feature type="compositionally biased region" description="Low complexity" evidence="1">
    <location>
        <begin position="99"/>
        <end position="115"/>
    </location>
</feature>
<sequence>MALSNNHKNGIRVLLDEFSSQIHLEPIYQSILHKHNRQITGKYTRANIPDSHPALTIWHDLAIFETAAIQSVESLMSAINRLMQPREAPMPPGMVDSNAPAAPGAASSAATATSAPSSRYVKESSALSSAPSSGCIKKESSSSSALSLAPSLGRVKKESSSSTSSLAPSSGCIKKSSSALSSAPSSGHVKEEAKEEEKPLATTTLWACLKYIEVKFTRLELGSNIPKANGTMEGAHTSIDIISPGWCWDGNILSPAFKAFLFTFWPSNHDKVVSIIDSHANLVQWVNQGYAVPLLSSYKKVKINEITIEGVSTNAVLRARKQMMRRWQEAVKDIRVLAFWQLAKGALQLSFELKFIQKSYQVEIANMIAREAKASKHGAGAGKGKAPKANTVEASKHKVSEAMKELIQRDIANIQAITALSTARLAMPEQEIRDPIPEMIRGLRNHTFTQAHATLTRSSYRDGVPLPGNVDSLLESTTDDLKRALEAILRVMGGVAQAGDKALVAYKTKPECHHIMTPPPPFPHPPQCKKLGSSEETVVYEEEHEQEDNLVGDATYSEPPSQSCSQQPLHTTTPRRPRCRTRATNQGGESLQLTRPSNEEDTMDCK</sequence>
<accession>S8E4M2</accession>
<organism evidence="2 3">
    <name type="scientific">Fomitopsis schrenkii</name>
    <name type="common">Brown rot fungus</name>
    <dbReference type="NCBI Taxonomy" id="2126942"/>
    <lineage>
        <taxon>Eukaryota</taxon>
        <taxon>Fungi</taxon>
        <taxon>Dikarya</taxon>
        <taxon>Basidiomycota</taxon>
        <taxon>Agaricomycotina</taxon>
        <taxon>Agaricomycetes</taxon>
        <taxon>Polyporales</taxon>
        <taxon>Fomitopsis</taxon>
    </lineage>
</organism>
<name>S8E4M2_FOMSC</name>
<feature type="compositionally biased region" description="Low complexity" evidence="1">
    <location>
        <begin position="559"/>
        <end position="572"/>
    </location>
</feature>
<dbReference type="InParanoid" id="S8E4M2"/>
<proteinExistence type="predicted"/>
<evidence type="ECO:0000313" key="3">
    <source>
        <dbReference type="Proteomes" id="UP000015241"/>
    </source>
</evidence>
<keyword evidence="3" id="KW-1185">Reference proteome</keyword>
<evidence type="ECO:0000256" key="1">
    <source>
        <dbReference type="SAM" id="MobiDB-lite"/>
    </source>
</evidence>
<reference evidence="2 3" key="1">
    <citation type="journal article" date="2012" name="Science">
        <title>The Paleozoic origin of enzymatic lignin decomposition reconstructed from 31 fungal genomes.</title>
        <authorList>
            <person name="Floudas D."/>
            <person name="Binder M."/>
            <person name="Riley R."/>
            <person name="Barry K."/>
            <person name="Blanchette R.A."/>
            <person name="Henrissat B."/>
            <person name="Martinez A.T."/>
            <person name="Otillar R."/>
            <person name="Spatafora J.W."/>
            <person name="Yadav J.S."/>
            <person name="Aerts A."/>
            <person name="Benoit I."/>
            <person name="Boyd A."/>
            <person name="Carlson A."/>
            <person name="Copeland A."/>
            <person name="Coutinho P.M."/>
            <person name="de Vries R.P."/>
            <person name="Ferreira P."/>
            <person name="Findley K."/>
            <person name="Foster B."/>
            <person name="Gaskell J."/>
            <person name="Glotzer D."/>
            <person name="Gorecki P."/>
            <person name="Heitman J."/>
            <person name="Hesse C."/>
            <person name="Hori C."/>
            <person name="Igarashi K."/>
            <person name="Jurgens J.A."/>
            <person name="Kallen N."/>
            <person name="Kersten P."/>
            <person name="Kohler A."/>
            <person name="Kuees U."/>
            <person name="Kumar T.K.A."/>
            <person name="Kuo A."/>
            <person name="LaButti K."/>
            <person name="Larrondo L.F."/>
            <person name="Lindquist E."/>
            <person name="Ling A."/>
            <person name="Lombard V."/>
            <person name="Lucas S."/>
            <person name="Lundell T."/>
            <person name="Martin R."/>
            <person name="McLaughlin D.J."/>
            <person name="Morgenstern I."/>
            <person name="Morin E."/>
            <person name="Murat C."/>
            <person name="Nagy L.G."/>
            <person name="Nolan M."/>
            <person name="Ohm R.A."/>
            <person name="Patyshakuliyeva A."/>
            <person name="Rokas A."/>
            <person name="Ruiz-Duenas F.J."/>
            <person name="Sabat G."/>
            <person name="Salamov A."/>
            <person name="Samejima M."/>
            <person name="Schmutz J."/>
            <person name="Slot J.C."/>
            <person name="St John F."/>
            <person name="Stenlid J."/>
            <person name="Sun H."/>
            <person name="Sun S."/>
            <person name="Syed K."/>
            <person name="Tsang A."/>
            <person name="Wiebenga A."/>
            <person name="Young D."/>
            <person name="Pisabarro A."/>
            <person name="Eastwood D.C."/>
            <person name="Martin F."/>
            <person name="Cullen D."/>
            <person name="Grigoriev I.V."/>
            <person name="Hibbett D.S."/>
        </authorList>
    </citation>
    <scope>NUCLEOTIDE SEQUENCE</scope>
    <source>
        <strain evidence="3">FP-58527</strain>
    </source>
</reference>
<feature type="region of interest" description="Disordered" evidence="1">
    <location>
        <begin position="542"/>
        <end position="606"/>
    </location>
</feature>
<feature type="compositionally biased region" description="Polar residues" evidence="1">
    <location>
        <begin position="585"/>
        <end position="596"/>
    </location>
</feature>
<dbReference type="AlphaFoldDB" id="S8E4M2"/>
<evidence type="ECO:0000313" key="2">
    <source>
        <dbReference type="EMBL" id="EPS99677.1"/>
    </source>
</evidence>
<feature type="compositionally biased region" description="Low complexity" evidence="1">
    <location>
        <begin position="160"/>
        <end position="187"/>
    </location>
</feature>
<feature type="region of interest" description="Disordered" evidence="1">
    <location>
        <begin position="87"/>
        <end position="115"/>
    </location>
</feature>